<dbReference type="HOGENOM" id="CLU_3104191_0_0_11"/>
<evidence type="ECO:0000313" key="2">
    <source>
        <dbReference type="Proteomes" id="UP000007842"/>
    </source>
</evidence>
<dbReference type="AlphaFoldDB" id="G8WMK7"/>
<dbReference type="STRING" id="1003195.SCATT_02040"/>
<dbReference type="Proteomes" id="UP000007842">
    <property type="component" value="Chromosome"/>
</dbReference>
<organism evidence="1 2">
    <name type="scientific">Streptantibioticus cattleyicolor (strain ATCC 35852 / DSM 46488 / JCM 4925 / NBRC 14057 / NRRL 8057)</name>
    <name type="common">Streptomyces cattleya</name>
    <dbReference type="NCBI Taxonomy" id="1003195"/>
    <lineage>
        <taxon>Bacteria</taxon>
        <taxon>Bacillati</taxon>
        <taxon>Actinomycetota</taxon>
        <taxon>Actinomycetes</taxon>
        <taxon>Kitasatosporales</taxon>
        <taxon>Streptomycetaceae</taxon>
        <taxon>Streptantibioticus</taxon>
    </lineage>
</organism>
<sequence length="51" mass="4730">MAGSPPVAGAAVAATAPANSSVAAAAGATSARGAHDDVQVIENLPLGSMNN</sequence>
<dbReference type="KEGG" id="scy:SCATT_02040"/>
<protein>
    <submittedName>
        <fullName evidence="1">Uncharacterized protein</fullName>
    </submittedName>
</protein>
<proteinExistence type="predicted"/>
<evidence type="ECO:0000313" key="1">
    <source>
        <dbReference type="EMBL" id="AEW92575.1"/>
    </source>
</evidence>
<name>G8WMK7_STREN</name>
<gene>
    <name evidence="1" type="ordered locus">SCATT_02040</name>
</gene>
<keyword evidence="2" id="KW-1185">Reference proteome</keyword>
<reference evidence="2" key="1">
    <citation type="submission" date="2011-12" db="EMBL/GenBank/DDBJ databases">
        <title>Complete genome sequence of Streptomyces cattleya strain DSM 46488.</title>
        <authorList>
            <person name="Ou H.-Y."/>
            <person name="Li P."/>
            <person name="Zhao C."/>
            <person name="O'Hagan D."/>
            <person name="Deng Z."/>
        </authorList>
    </citation>
    <scope>NUCLEOTIDE SEQUENCE [LARGE SCALE GENOMIC DNA]</scope>
    <source>
        <strain evidence="2">ATCC 35852 / DSM 46488 / JCM 4925 / NBRC 14057 / NRRL 8057</strain>
    </source>
</reference>
<accession>G8WMK7</accession>
<dbReference type="EMBL" id="CP003219">
    <property type="protein sequence ID" value="AEW92575.1"/>
    <property type="molecule type" value="Genomic_DNA"/>
</dbReference>